<dbReference type="Proteomes" id="UP000305539">
    <property type="component" value="Unassembled WGS sequence"/>
</dbReference>
<evidence type="ECO:0000313" key="2">
    <source>
        <dbReference type="Proteomes" id="UP000305539"/>
    </source>
</evidence>
<evidence type="ECO:0008006" key="3">
    <source>
        <dbReference type="Google" id="ProtNLM"/>
    </source>
</evidence>
<sequence length="92" mass="10314">MHIHVSVENLEDSIRFYPAMFGGAEPSVLKDDYCKWELTDPASAEGSEESKQQAIWDAAVIVKRRIELFLSLPLDKLDAVAMIKAVHDIGKQ</sequence>
<gene>
    <name evidence="1" type="ORF">FAZ69_04195</name>
</gene>
<dbReference type="AlphaFoldDB" id="A0A4U1IDD2"/>
<dbReference type="InterPro" id="IPR029068">
    <property type="entry name" value="Glyas_Bleomycin-R_OHBP_Dase"/>
</dbReference>
<reference evidence="1 2" key="1">
    <citation type="submission" date="2019-04" db="EMBL/GenBank/DDBJ databases">
        <title>Trinickia sp. 7GSK02, isolated from subtropical forest soil.</title>
        <authorList>
            <person name="Gao Z.-H."/>
            <person name="Qiu L.-H."/>
        </authorList>
    </citation>
    <scope>NUCLEOTIDE SEQUENCE [LARGE SCALE GENOMIC DNA]</scope>
    <source>
        <strain evidence="1 2">7GSK02</strain>
    </source>
</reference>
<protein>
    <recommendedName>
        <fullName evidence="3">Protein-tyrosine-phosphatase</fullName>
    </recommendedName>
</protein>
<dbReference type="Gene3D" id="3.10.180.10">
    <property type="entry name" value="2,3-Dihydroxybiphenyl 1,2-Dioxygenase, domain 1"/>
    <property type="match status" value="1"/>
</dbReference>
<accession>A0A4U1IDD2</accession>
<dbReference type="EMBL" id="SWJE01000002">
    <property type="protein sequence ID" value="TKC91652.1"/>
    <property type="molecule type" value="Genomic_DNA"/>
</dbReference>
<organism evidence="1 2">
    <name type="scientific">Trinickia terrae</name>
    <dbReference type="NCBI Taxonomy" id="2571161"/>
    <lineage>
        <taxon>Bacteria</taxon>
        <taxon>Pseudomonadati</taxon>
        <taxon>Pseudomonadota</taxon>
        <taxon>Betaproteobacteria</taxon>
        <taxon>Burkholderiales</taxon>
        <taxon>Burkholderiaceae</taxon>
        <taxon>Trinickia</taxon>
    </lineage>
</organism>
<dbReference type="OrthoDB" id="9789608at2"/>
<proteinExistence type="predicted"/>
<comment type="caution">
    <text evidence="1">The sequence shown here is derived from an EMBL/GenBank/DDBJ whole genome shotgun (WGS) entry which is preliminary data.</text>
</comment>
<evidence type="ECO:0000313" key="1">
    <source>
        <dbReference type="EMBL" id="TKC91652.1"/>
    </source>
</evidence>
<keyword evidence="2" id="KW-1185">Reference proteome</keyword>
<name>A0A4U1IDD2_9BURK</name>